<comment type="caution">
    <text evidence="3">The sequence shown here is derived from an EMBL/GenBank/DDBJ whole genome shotgun (WGS) entry which is preliminary data.</text>
</comment>
<dbReference type="RefSeq" id="WP_030290868.1">
    <property type="nucleotide sequence ID" value="NZ_BMUB01000001.1"/>
</dbReference>
<dbReference type="InterPro" id="IPR057746">
    <property type="entry name" value="CpnT-like_N"/>
</dbReference>
<reference evidence="4" key="4">
    <citation type="submission" date="2016-08" db="EMBL/GenBank/DDBJ databases">
        <title>Sequencing, assembly and comparative genomics of S. aureofaciens ATCC 10762.</title>
        <authorList>
            <person name="Gradnigo J.S."/>
            <person name="Johnson N."/>
            <person name="Somerville G.A."/>
        </authorList>
    </citation>
    <scope>NUCLEOTIDE SEQUENCE [LARGE SCALE GENOMIC DNA]</scope>
    <source>
        <strain evidence="4">ATCC 10762 / DSM 40127 / CCM 3239 / JCM 4008 / LMG 5968 / NBRC 12843 / NCIMB 8234 / A-377</strain>
    </source>
</reference>
<dbReference type="GeneID" id="97483280"/>
<organism evidence="3 4">
    <name type="scientific">Kitasatospora aureofaciens</name>
    <name type="common">Streptomyces aureofaciens</name>
    <dbReference type="NCBI Taxonomy" id="1894"/>
    <lineage>
        <taxon>Bacteria</taxon>
        <taxon>Bacillati</taxon>
        <taxon>Actinomycetota</taxon>
        <taxon>Actinomycetes</taxon>
        <taxon>Kitasatosporales</taxon>
        <taxon>Streptomycetaceae</taxon>
        <taxon>Kitasatospora</taxon>
    </lineage>
</organism>
<evidence type="ECO:0000313" key="4">
    <source>
        <dbReference type="Proteomes" id="UP000037395"/>
    </source>
</evidence>
<dbReference type="OrthoDB" id="9111418at2"/>
<reference evidence="3 4" key="2">
    <citation type="submission" date="2014-07" db="EMBL/GenBank/DDBJ databases">
        <authorList>
            <person name="Zhang J.E."/>
            <person name="Yang H."/>
            <person name="Guo J."/>
            <person name="Deng Z."/>
            <person name="Luo H."/>
            <person name="Luo M."/>
            <person name="Zhao B."/>
        </authorList>
    </citation>
    <scope>NUCLEOTIDE SEQUENCE [LARGE SCALE GENOMIC DNA]</scope>
    <source>
        <strain evidence="3">ATCC 10762</strain>
        <strain evidence="4">ATCC 10762 / DSM 40127 / CCM 3239 / JCM 4008 / LMG 5968 / NBRC 12843 / NCIMB 8234 / A-377</strain>
    </source>
</reference>
<sequence length="244" mass="25568">MAIELPGELVWVMDLLGLPWPKVNEDKVREFAGHVRKFASNIDHTHAEATATLQEMAHHYQAKSYEQMVARWSKMTNDHLHELVAVCNASATALDAGADAIVAMKLAVIAELGVLAAEAVGGAIATVATLGLASALDAVAVAATRRVVSTAIKAAEEEIIALLITRATEPLQREVEKAVKGMVFAGVKKALAGVDGDLVADTGEGFAINPLELLALADKMTGHGEAVRGHAKDFTTATAAVSFA</sequence>
<name>A0A1E7MXG3_KITAU</name>
<feature type="domain" description="Outer membrane channel protein CpnT-like N-terminal" evidence="1">
    <location>
        <begin position="11"/>
        <end position="145"/>
    </location>
</feature>
<reference evidence="3" key="3">
    <citation type="submission" date="2016-08" db="EMBL/GenBank/DDBJ databases">
        <title>Sequencing, Assembly and Comparative Genomics of S. aureofaciens ATCC 10762.</title>
        <authorList>
            <person name="Gradnigo J.S."/>
            <person name="Johnson N."/>
            <person name="Somerville G.A."/>
        </authorList>
    </citation>
    <scope>NUCLEOTIDE SEQUENCE [LARGE SCALE GENOMIC DNA]</scope>
    <source>
        <strain evidence="3">ATCC 10762</strain>
    </source>
</reference>
<dbReference type="KEGG" id="kau:B6264_22665"/>
<keyword evidence="4" id="KW-1185">Reference proteome</keyword>
<gene>
    <name evidence="2" type="ORF">GCM10010502_00760</name>
    <name evidence="3" type="ORF">HS99_0013645</name>
</gene>
<dbReference type="EMBL" id="JPRF03000076">
    <property type="protein sequence ID" value="OEV32923.1"/>
    <property type="molecule type" value="Genomic_DNA"/>
</dbReference>
<accession>A0A1E7MXG3</accession>
<evidence type="ECO:0000313" key="2">
    <source>
        <dbReference type="EMBL" id="GGU54511.1"/>
    </source>
</evidence>
<dbReference type="Proteomes" id="UP000610124">
    <property type="component" value="Unassembled WGS sequence"/>
</dbReference>
<dbReference type="EMBL" id="BMUB01000001">
    <property type="protein sequence ID" value="GGU54511.1"/>
    <property type="molecule type" value="Genomic_DNA"/>
</dbReference>
<evidence type="ECO:0000313" key="3">
    <source>
        <dbReference type="EMBL" id="OEV32923.1"/>
    </source>
</evidence>
<reference evidence="2" key="1">
    <citation type="journal article" date="2014" name="Int. J. Syst. Evol. Microbiol.">
        <title>Complete genome sequence of Corynebacterium casei LMG S-19264T (=DSM 44701T), isolated from a smear-ripened cheese.</title>
        <authorList>
            <consortium name="US DOE Joint Genome Institute (JGI-PGF)"/>
            <person name="Walter F."/>
            <person name="Albersmeier A."/>
            <person name="Kalinowski J."/>
            <person name="Ruckert C."/>
        </authorList>
    </citation>
    <scope>NUCLEOTIDE SEQUENCE</scope>
    <source>
        <strain evidence="2">JCM 4434</strain>
    </source>
</reference>
<dbReference type="Proteomes" id="UP000037395">
    <property type="component" value="Unassembled WGS sequence"/>
</dbReference>
<evidence type="ECO:0000259" key="1">
    <source>
        <dbReference type="Pfam" id="PF25547"/>
    </source>
</evidence>
<dbReference type="AlphaFoldDB" id="A0A1E7MXG3"/>
<protein>
    <recommendedName>
        <fullName evidence="1">Outer membrane channel protein CpnT-like N-terminal domain-containing protein</fullName>
    </recommendedName>
</protein>
<dbReference type="Pfam" id="PF25547">
    <property type="entry name" value="WXG100_2"/>
    <property type="match status" value="1"/>
</dbReference>
<reference evidence="2" key="5">
    <citation type="submission" date="2020-09" db="EMBL/GenBank/DDBJ databases">
        <authorList>
            <person name="Sun Q."/>
            <person name="Ohkuma M."/>
        </authorList>
    </citation>
    <scope>NUCLEOTIDE SEQUENCE</scope>
    <source>
        <strain evidence="2">JCM 4434</strain>
    </source>
</reference>
<accession>A0A8H9LMR3</accession>
<proteinExistence type="predicted"/>